<protein>
    <submittedName>
        <fullName evidence="6">LysR family transcriptional regulator</fullName>
    </submittedName>
</protein>
<comment type="caution">
    <text evidence="6">The sequence shown here is derived from an EMBL/GenBank/DDBJ whole genome shotgun (WGS) entry which is preliminary data.</text>
</comment>
<dbReference type="PANTHER" id="PTHR30118:SF15">
    <property type="entry name" value="TRANSCRIPTIONAL REGULATORY PROTEIN"/>
    <property type="match status" value="1"/>
</dbReference>
<evidence type="ECO:0000256" key="4">
    <source>
        <dbReference type="ARBA" id="ARBA00023163"/>
    </source>
</evidence>
<dbReference type="Pfam" id="PF00126">
    <property type="entry name" value="HTH_1"/>
    <property type="match status" value="1"/>
</dbReference>
<dbReference type="GO" id="GO:0003677">
    <property type="term" value="F:DNA binding"/>
    <property type="evidence" value="ECO:0007669"/>
    <property type="project" value="UniProtKB-KW"/>
</dbReference>
<dbReference type="GO" id="GO:0003700">
    <property type="term" value="F:DNA-binding transcription factor activity"/>
    <property type="evidence" value="ECO:0007669"/>
    <property type="project" value="InterPro"/>
</dbReference>
<evidence type="ECO:0000256" key="1">
    <source>
        <dbReference type="ARBA" id="ARBA00009437"/>
    </source>
</evidence>
<keyword evidence="3" id="KW-0238">DNA-binding</keyword>
<dbReference type="Gene3D" id="1.10.10.10">
    <property type="entry name" value="Winged helix-like DNA-binding domain superfamily/Winged helix DNA-binding domain"/>
    <property type="match status" value="1"/>
</dbReference>
<dbReference type="Gene3D" id="3.40.190.10">
    <property type="entry name" value="Periplasmic binding protein-like II"/>
    <property type="match status" value="2"/>
</dbReference>
<dbReference type="PRINTS" id="PR00039">
    <property type="entry name" value="HTHLYSR"/>
</dbReference>
<comment type="similarity">
    <text evidence="1">Belongs to the LysR transcriptional regulatory family.</text>
</comment>
<dbReference type="EMBL" id="JAAKGT010000002">
    <property type="protein sequence ID" value="NGM49302.1"/>
    <property type="molecule type" value="Genomic_DNA"/>
</dbReference>
<evidence type="ECO:0000256" key="3">
    <source>
        <dbReference type="ARBA" id="ARBA00023125"/>
    </source>
</evidence>
<dbReference type="Pfam" id="PF03466">
    <property type="entry name" value="LysR_substrate"/>
    <property type="match status" value="1"/>
</dbReference>
<dbReference type="InterPro" id="IPR050389">
    <property type="entry name" value="LysR-type_TF"/>
</dbReference>
<dbReference type="SUPFAM" id="SSF53850">
    <property type="entry name" value="Periplasmic binding protein-like II"/>
    <property type="match status" value="1"/>
</dbReference>
<reference evidence="6" key="1">
    <citation type="submission" date="2020-02" db="EMBL/GenBank/DDBJ databases">
        <authorList>
            <person name="Gao J."/>
            <person name="Sun J."/>
        </authorList>
    </citation>
    <scope>NUCLEOTIDE SEQUENCE</scope>
    <source>
        <strain evidence="6">602-2</strain>
    </source>
</reference>
<proteinExistence type="inferred from homology"/>
<dbReference type="SUPFAM" id="SSF46785">
    <property type="entry name" value="Winged helix' DNA-binding domain"/>
    <property type="match status" value="1"/>
</dbReference>
<evidence type="ECO:0000313" key="6">
    <source>
        <dbReference type="EMBL" id="NGM49302.1"/>
    </source>
</evidence>
<dbReference type="InterPro" id="IPR000847">
    <property type="entry name" value="LysR_HTH_N"/>
</dbReference>
<dbReference type="InterPro" id="IPR036388">
    <property type="entry name" value="WH-like_DNA-bd_sf"/>
</dbReference>
<accession>A0A6G4QUU3</accession>
<dbReference type="PROSITE" id="PS50931">
    <property type="entry name" value="HTH_LYSR"/>
    <property type="match status" value="1"/>
</dbReference>
<gene>
    <name evidence="6" type="ORF">G5B46_06760</name>
</gene>
<dbReference type="InterPro" id="IPR036390">
    <property type="entry name" value="WH_DNA-bd_sf"/>
</dbReference>
<evidence type="ECO:0000259" key="5">
    <source>
        <dbReference type="PROSITE" id="PS50931"/>
    </source>
</evidence>
<organism evidence="6">
    <name type="scientific">Caulobacter sp. 602-2</name>
    <dbReference type="NCBI Taxonomy" id="2710887"/>
    <lineage>
        <taxon>Bacteria</taxon>
        <taxon>Pseudomonadati</taxon>
        <taxon>Pseudomonadota</taxon>
        <taxon>Alphaproteobacteria</taxon>
        <taxon>Caulobacterales</taxon>
        <taxon>Caulobacteraceae</taxon>
        <taxon>Caulobacter</taxon>
    </lineage>
</organism>
<sequence>MRKSNDLGGVDLNLLVVLDALLLERHVTRAALRLNKTQPAVSQALARLRALLGDPILVRRAGGLEPTARAQELAIPLREALSMIGGLLGEDAFDPGASGREFRLSMSDYSAEVLLPGLVRRLERSAPRAALRLVALGRESAVASIQSGEIDLAIGVYPGVESNVRELRIGTLFDDEFACLADTSAGIPTTLDDYLSRPHVAVAASPEDLGEVDAALRAQGLARRVAVTLPHWSVAPRLLRGSDLILTAARRSLLARLDDGLVIAPPPIALAGLALAQVWHARRDYDQGLRWLRGEIEQEARAA</sequence>
<dbReference type="AlphaFoldDB" id="A0A6G4QUU3"/>
<dbReference type="InterPro" id="IPR005119">
    <property type="entry name" value="LysR_subst-bd"/>
</dbReference>
<feature type="domain" description="HTH lysR-type" evidence="5">
    <location>
        <begin position="10"/>
        <end position="67"/>
    </location>
</feature>
<name>A0A6G4QUU3_9CAUL</name>
<dbReference type="PANTHER" id="PTHR30118">
    <property type="entry name" value="HTH-TYPE TRANSCRIPTIONAL REGULATOR LEUO-RELATED"/>
    <property type="match status" value="1"/>
</dbReference>
<keyword evidence="2" id="KW-0805">Transcription regulation</keyword>
<keyword evidence="4" id="KW-0804">Transcription</keyword>
<evidence type="ECO:0000256" key="2">
    <source>
        <dbReference type="ARBA" id="ARBA00023015"/>
    </source>
</evidence>